<reference evidence="1" key="1">
    <citation type="submission" date="2018-05" db="EMBL/GenBank/DDBJ databases">
        <authorList>
            <person name="Lanie J.A."/>
            <person name="Ng W.-L."/>
            <person name="Kazmierczak K.M."/>
            <person name="Andrzejewski T.M."/>
            <person name="Davidsen T.M."/>
            <person name="Wayne K.J."/>
            <person name="Tettelin H."/>
            <person name="Glass J.I."/>
            <person name="Rusch D."/>
            <person name="Podicherti R."/>
            <person name="Tsui H.-C.T."/>
            <person name="Winkler M.E."/>
        </authorList>
    </citation>
    <scope>NUCLEOTIDE SEQUENCE</scope>
</reference>
<evidence type="ECO:0000313" key="1">
    <source>
        <dbReference type="EMBL" id="SUZ82343.1"/>
    </source>
</evidence>
<evidence type="ECO:0008006" key="2">
    <source>
        <dbReference type="Google" id="ProtNLM"/>
    </source>
</evidence>
<protein>
    <recommendedName>
        <fullName evidence="2">Bacterial surface antigen (D15) domain-containing protein</fullName>
    </recommendedName>
</protein>
<dbReference type="EMBL" id="UINC01001502">
    <property type="protein sequence ID" value="SUZ82343.1"/>
    <property type="molecule type" value="Genomic_DNA"/>
</dbReference>
<dbReference type="AlphaFoldDB" id="A0A381QXS8"/>
<dbReference type="Gene3D" id="2.40.160.50">
    <property type="entry name" value="membrane protein fhac: a member of the omp85/tpsb transporter family"/>
    <property type="match status" value="1"/>
</dbReference>
<sequence length="415" mass="46373">MKKFSLIIIIIFFSHFTASAIERRSGQFPTEFGYLALPLPYIIPGAGSGFGILGGFNNVPFGSLETTLDLFAIGIAGDIGGNILFATDFPVYPKTILLDFGQGNFDKGSFRSYRNRRMDSDPDDFVISELSDTKFIFTRLAITLFDRMFDIFGFQTRNKSTLSAIRDKDGDLIYEANQSFEGDSSSYGFQIDWTDDRTDPQKGVRLIYTTSDSPAVDSDSPDYNVQSYNLTFYVPVFSYSTFAMNWYRSGATVRKQGNTDLDYLIAKETATCLSNCNSDTIEILAKNSQATNLYGSGGNLGGTERLRSYVGGRYSGAQVESRGAEFRWNLSDEKVSFDWYFVKDIRTGFQFAFFYEEGTVADKVSELWQEKRTSAGAGTRVVTASGFVYRLDFATGQEGNSTILIFDYPWGTFGQ</sequence>
<accession>A0A381QXS8</accession>
<proteinExistence type="predicted"/>
<name>A0A381QXS8_9ZZZZ</name>
<organism evidence="1">
    <name type="scientific">marine metagenome</name>
    <dbReference type="NCBI Taxonomy" id="408172"/>
    <lineage>
        <taxon>unclassified sequences</taxon>
        <taxon>metagenomes</taxon>
        <taxon>ecological metagenomes</taxon>
    </lineage>
</organism>
<gene>
    <name evidence="1" type="ORF">METZ01_LOCUS35197</name>
</gene>